<comment type="caution">
    <text evidence="3">The sequence shown here is derived from an EMBL/GenBank/DDBJ whole genome shotgun (WGS) entry which is preliminary data.</text>
</comment>
<dbReference type="AlphaFoldDB" id="A0A843W2W4"/>
<keyword evidence="4" id="KW-1185">Reference proteome</keyword>
<sequence length="306" mass="32737">MATGFSRSVSLPNSNPPSCSGRSGKFFHVRSTSLPCRSHPLVSQIEDELRACRIWRWSTEPQSAAGLCAGMIRLELLHLALGDLLQLPQTRDALRRSTGGPSSLSESLLEDFLMFADAYGSFRSALVSLQELQLAAQVAVRRRDKACLASVARSLRKAEKEIASLSSTLSKVSKSADLALAAAWSGSSAEDAELAGIFTEVKAVTVSVSTAVFQATAASLASTMTSVASKSSASWTALKRRLALTSSSMKRMNSSEGTDKEEAWARTASEKLDGLEEGIIGLESGSERVFRALMNTRVSLLNIMTP</sequence>
<dbReference type="PANTHER" id="PTHR33070:SF49">
    <property type="entry name" value="OS06G0725500 PROTEIN"/>
    <property type="match status" value="1"/>
</dbReference>
<evidence type="ECO:0000256" key="2">
    <source>
        <dbReference type="SAM" id="MobiDB-lite"/>
    </source>
</evidence>
<proteinExistence type="predicted"/>
<dbReference type="OrthoDB" id="784009at2759"/>
<evidence type="ECO:0000313" key="3">
    <source>
        <dbReference type="EMBL" id="MQM01238.1"/>
    </source>
</evidence>
<accession>A0A843W2W4</accession>
<feature type="region of interest" description="Disordered" evidence="2">
    <location>
        <begin position="1"/>
        <end position="21"/>
    </location>
</feature>
<dbReference type="SMR" id="A0A843W2W4"/>
<keyword evidence="1" id="KW-0175">Coiled coil</keyword>
<dbReference type="InterPro" id="IPR004320">
    <property type="entry name" value="BPS1_pln"/>
</dbReference>
<dbReference type="GO" id="GO:0048364">
    <property type="term" value="P:root development"/>
    <property type="evidence" value="ECO:0007669"/>
    <property type="project" value="InterPro"/>
</dbReference>
<dbReference type="GO" id="GO:0048367">
    <property type="term" value="P:shoot system development"/>
    <property type="evidence" value="ECO:0007669"/>
    <property type="project" value="InterPro"/>
</dbReference>
<evidence type="ECO:0000313" key="4">
    <source>
        <dbReference type="Proteomes" id="UP000652761"/>
    </source>
</evidence>
<dbReference type="EMBL" id="NMUH01002641">
    <property type="protein sequence ID" value="MQM01238.1"/>
    <property type="molecule type" value="Genomic_DNA"/>
</dbReference>
<protein>
    <submittedName>
        <fullName evidence="3">Uncharacterized protein</fullName>
    </submittedName>
</protein>
<dbReference type="Pfam" id="PF03087">
    <property type="entry name" value="BPS1"/>
    <property type="match status" value="1"/>
</dbReference>
<reference evidence="3" key="1">
    <citation type="submission" date="2017-07" db="EMBL/GenBank/DDBJ databases">
        <title>Taro Niue Genome Assembly and Annotation.</title>
        <authorList>
            <person name="Atibalentja N."/>
            <person name="Keating K."/>
            <person name="Fields C.J."/>
        </authorList>
    </citation>
    <scope>NUCLEOTIDE SEQUENCE</scope>
    <source>
        <strain evidence="3">Niue_2</strain>
        <tissue evidence="3">Leaf</tissue>
    </source>
</reference>
<name>A0A843W2W4_COLES</name>
<evidence type="ECO:0000256" key="1">
    <source>
        <dbReference type="SAM" id="Coils"/>
    </source>
</evidence>
<organism evidence="3 4">
    <name type="scientific">Colocasia esculenta</name>
    <name type="common">Wild taro</name>
    <name type="synonym">Arum esculentum</name>
    <dbReference type="NCBI Taxonomy" id="4460"/>
    <lineage>
        <taxon>Eukaryota</taxon>
        <taxon>Viridiplantae</taxon>
        <taxon>Streptophyta</taxon>
        <taxon>Embryophyta</taxon>
        <taxon>Tracheophyta</taxon>
        <taxon>Spermatophyta</taxon>
        <taxon>Magnoliopsida</taxon>
        <taxon>Liliopsida</taxon>
        <taxon>Araceae</taxon>
        <taxon>Aroideae</taxon>
        <taxon>Colocasieae</taxon>
        <taxon>Colocasia</taxon>
    </lineage>
</organism>
<dbReference type="Proteomes" id="UP000652761">
    <property type="component" value="Unassembled WGS sequence"/>
</dbReference>
<gene>
    <name evidence="3" type="ORF">Taro_033988</name>
</gene>
<feature type="coiled-coil region" evidence="1">
    <location>
        <begin position="148"/>
        <end position="175"/>
    </location>
</feature>
<dbReference type="PANTHER" id="PTHR33070">
    <property type="entry name" value="OS06G0725500 PROTEIN"/>
    <property type="match status" value="1"/>
</dbReference>